<dbReference type="GeneID" id="94847749"/>
<organism evidence="4 5">
    <name type="scientific">Tritrichomonas foetus</name>
    <dbReference type="NCBI Taxonomy" id="1144522"/>
    <lineage>
        <taxon>Eukaryota</taxon>
        <taxon>Metamonada</taxon>
        <taxon>Parabasalia</taxon>
        <taxon>Tritrichomonadida</taxon>
        <taxon>Tritrichomonadidae</taxon>
        <taxon>Tritrichomonas</taxon>
    </lineage>
</organism>
<evidence type="ECO:0000256" key="2">
    <source>
        <dbReference type="SAM" id="Phobius"/>
    </source>
</evidence>
<comment type="caution">
    <text evidence="4">The sequence shown here is derived from an EMBL/GenBank/DDBJ whole genome shotgun (WGS) entry which is preliminary data.</text>
</comment>
<feature type="transmembrane region" description="Helical" evidence="2">
    <location>
        <begin position="421"/>
        <end position="443"/>
    </location>
</feature>
<protein>
    <recommendedName>
        <fullName evidence="6">F5/8 type C domain-containing protein</fullName>
    </recommendedName>
</protein>
<keyword evidence="3" id="KW-0732">Signal</keyword>
<keyword evidence="2" id="KW-0812">Transmembrane</keyword>
<dbReference type="SUPFAM" id="SSF49785">
    <property type="entry name" value="Galactose-binding domain-like"/>
    <property type="match status" value="1"/>
</dbReference>
<dbReference type="EMBL" id="MLAK01001390">
    <property type="protein sequence ID" value="OHS93565.1"/>
    <property type="molecule type" value="Genomic_DNA"/>
</dbReference>
<evidence type="ECO:0000313" key="5">
    <source>
        <dbReference type="Proteomes" id="UP000179807"/>
    </source>
</evidence>
<evidence type="ECO:0000313" key="4">
    <source>
        <dbReference type="EMBL" id="OHS93565.1"/>
    </source>
</evidence>
<feature type="compositionally biased region" description="Basic and acidic residues" evidence="1">
    <location>
        <begin position="259"/>
        <end position="294"/>
    </location>
</feature>
<accession>A0A1J4J822</accession>
<dbReference type="RefSeq" id="XP_068346702.1">
    <property type="nucleotide sequence ID" value="XM_068513045.1"/>
</dbReference>
<name>A0A1J4J822_9EUKA</name>
<keyword evidence="2" id="KW-1133">Transmembrane helix</keyword>
<evidence type="ECO:0000256" key="3">
    <source>
        <dbReference type="SAM" id="SignalP"/>
    </source>
</evidence>
<dbReference type="OrthoDB" id="2019572at2759"/>
<proteinExistence type="predicted"/>
<feature type="region of interest" description="Disordered" evidence="1">
    <location>
        <begin position="220"/>
        <end position="347"/>
    </location>
</feature>
<reference evidence="4" key="1">
    <citation type="submission" date="2016-10" db="EMBL/GenBank/DDBJ databases">
        <authorList>
            <person name="Benchimol M."/>
            <person name="Almeida L.G."/>
            <person name="Vasconcelos A.T."/>
            <person name="Perreira-Neves A."/>
            <person name="Rosa I.A."/>
            <person name="Tasca T."/>
            <person name="Bogo M.R."/>
            <person name="de Souza W."/>
        </authorList>
    </citation>
    <scope>NUCLEOTIDE SEQUENCE [LARGE SCALE GENOMIC DNA]</scope>
    <source>
        <strain evidence="4">K</strain>
    </source>
</reference>
<dbReference type="AlphaFoldDB" id="A0A1J4J822"/>
<dbReference type="Proteomes" id="UP000179807">
    <property type="component" value="Unassembled WGS sequence"/>
</dbReference>
<keyword evidence="2" id="KW-0472">Membrane</keyword>
<sequence length="508" mass="57141">MFVLLILAFRYSSHQSKEDSKGIIADNLLSNVPKPNLLGEEILDGLQKITNRSGWSVTASSWQADNGKGEGPPKYIIDSNESTLWHSRYNWAKGGSGNLQKSNFYFIVYFNDSIQLGGFQYGPRRRGSNGRFTNYNLYTGNSREEVERKIRTKNRTAHGTLNYPSKSVSEDQFVRLNGPVSCTAIALETNGTPQGKGRNRFFAAACTEFYVYVYPKNETESPTVSEIDNETESPTVNEIDNETESPTVNEIDNEMESETEIRSQNEIENETEIRSQNEIENETNMKNEGEKEIENPLSEAEESNINQEKVKQTESYKEEQEPIQSSKEKDDDRSQPDIQNQTSLETKTITSNITGEIIPPHEETNGPSNRIIMPTKEITSNTPPNSTNIIDNTKSEIERDSSIESRMDSEDSKNITNTVSIASVATGAFILLIIVIVLIIYIIHRNKRLDNSSVEVDLSVEMDDGALTILETKTENLGASFDLNQNDIAENPFMKDDFVESNNTLDNE</sequence>
<feature type="compositionally biased region" description="Polar residues" evidence="1">
    <location>
        <begin position="220"/>
        <end position="250"/>
    </location>
</feature>
<evidence type="ECO:0000256" key="1">
    <source>
        <dbReference type="SAM" id="MobiDB-lite"/>
    </source>
</evidence>
<feature type="signal peptide" evidence="3">
    <location>
        <begin position="1"/>
        <end position="16"/>
    </location>
</feature>
<feature type="compositionally biased region" description="Polar residues" evidence="1">
    <location>
        <begin position="336"/>
        <end position="347"/>
    </location>
</feature>
<feature type="chain" id="PRO_5013153703" description="F5/8 type C domain-containing protein" evidence="3">
    <location>
        <begin position="17"/>
        <end position="508"/>
    </location>
</feature>
<dbReference type="InterPro" id="IPR008979">
    <property type="entry name" value="Galactose-bd-like_sf"/>
</dbReference>
<dbReference type="VEuPathDB" id="TrichDB:TRFO_40174"/>
<evidence type="ECO:0008006" key="6">
    <source>
        <dbReference type="Google" id="ProtNLM"/>
    </source>
</evidence>
<gene>
    <name evidence="4" type="ORF">TRFO_40174</name>
</gene>
<dbReference type="Gene3D" id="2.60.120.260">
    <property type="entry name" value="Galactose-binding domain-like"/>
    <property type="match status" value="1"/>
</dbReference>
<feature type="compositionally biased region" description="Basic and acidic residues" evidence="1">
    <location>
        <begin position="308"/>
        <end position="335"/>
    </location>
</feature>
<keyword evidence="5" id="KW-1185">Reference proteome</keyword>